<accession>A0A0S4JGS9</accession>
<evidence type="ECO:0000313" key="4">
    <source>
        <dbReference type="Proteomes" id="UP000051952"/>
    </source>
</evidence>
<feature type="compositionally biased region" description="Low complexity" evidence="2">
    <location>
        <begin position="643"/>
        <end position="653"/>
    </location>
</feature>
<feature type="coiled-coil region" evidence="1">
    <location>
        <begin position="460"/>
        <end position="494"/>
    </location>
</feature>
<feature type="region of interest" description="Disordered" evidence="2">
    <location>
        <begin position="301"/>
        <end position="337"/>
    </location>
</feature>
<feature type="region of interest" description="Disordered" evidence="2">
    <location>
        <begin position="701"/>
        <end position="742"/>
    </location>
</feature>
<evidence type="ECO:0000256" key="1">
    <source>
        <dbReference type="SAM" id="Coils"/>
    </source>
</evidence>
<keyword evidence="1" id="KW-0175">Coiled coil</keyword>
<dbReference type="VEuPathDB" id="TriTrypDB:BSAL_20650"/>
<feature type="region of interest" description="Disordered" evidence="2">
    <location>
        <begin position="1"/>
        <end position="22"/>
    </location>
</feature>
<feature type="compositionally biased region" description="Polar residues" evidence="2">
    <location>
        <begin position="361"/>
        <end position="374"/>
    </location>
</feature>
<reference evidence="4" key="1">
    <citation type="submission" date="2015-09" db="EMBL/GenBank/DDBJ databases">
        <authorList>
            <consortium name="Pathogen Informatics"/>
        </authorList>
    </citation>
    <scope>NUCLEOTIDE SEQUENCE [LARGE SCALE GENOMIC DNA]</scope>
    <source>
        <strain evidence="4">Lake Konstanz</strain>
    </source>
</reference>
<protein>
    <submittedName>
        <fullName evidence="3">Uncharacterized protein</fullName>
    </submittedName>
</protein>
<feature type="compositionally biased region" description="Low complexity" evidence="2">
    <location>
        <begin position="705"/>
        <end position="715"/>
    </location>
</feature>
<feature type="compositionally biased region" description="Polar residues" evidence="2">
    <location>
        <begin position="409"/>
        <end position="440"/>
    </location>
</feature>
<name>A0A0S4JGS9_BODSA</name>
<gene>
    <name evidence="3" type="ORF">BSAL_20650</name>
</gene>
<evidence type="ECO:0000313" key="3">
    <source>
        <dbReference type="EMBL" id="CUG89355.1"/>
    </source>
</evidence>
<feature type="compositionally biased region" description="Low complexity" evidence="2">
    <location>
        <begin position="301"/>
        <end position="312"/>
    </location>
</feature>
<dbReference type="AlphaFoldDB" id="A0A0S4JGS9"/>
<feature type="region of interest" description="Disordered" evidence="2">
    <location>
        <begin position="356"/>
        <end position="440"/>
    </location>
</feature>
<sequence>MKILDEGLRSSRDAAGRKHEDAVRSLEGEFKAELQRKKLQLSQQTDDELLRHRRAEEDRMATRLKALKDDVASHVELSIRNLRDAGVDGGNQFLEAVRLEQRAFLSAVANGMDATKRVATEQHAEDVELLKATLQAEKTAIHNRIREIQGECAANISVMKVENAATLAAMAKEFESQKAALEADHKDDIQKLIRDLRATAETELREIKEEYHRKQQQQQHHLLHPLAIDAATVNSSFEDSTTSAAAKPLSRFAHPHQETLVSDLSAQQGLMEAIAAAEHSSSGESASGSLVDLAHSLHAATQTSTPAASSKAAPPPMLSEKDLGLSNSTSRTLPPGEDLRSVITEVLRDLFKNSPFILPSPASQNPSVQVSPSNHFGREIEHNVPPLYKGPASPTSTLHSQQQQQQQQPHSSVGRSVPSHHNNGNSPQQQQHNVSHNPPTAQALHQLNTSMAPESYQEQRQLLVDERRRLQEAKAFVENQRTSLEERRTQLKSARRHWKADVMDAKAQGVVATSKKGLLLQKVHKVLDKQAVGLQHDDNLLKDSEHWLKTKEQRLVKLELQFDEHERSRQGTHDMSMASVDTTVLLTGYFKPPLLTQHQPQPEETHPGSVLIAAKAGGATAAASSTAAAVHKSHKASHHTHHVVPSSSTAAPSGTTAAVASVAGGGVITTTRSISPMLSKALERIEKRLDKVAHLVATTSAVPKQSQYQQQRSSSDATAGRRSGRTSRSNSRGRHVDFAPTTFSDPWVEISPAMA</sequence>
<evidence type="ECO:0000256" key="2">
    <source>
        <dbReference type="SAM" id="MobiDB-lite"/>
    </source>
</evidence>
<organism evidence="3 4">
    <name type="scientific">Bodo saltans</name>
    <name type="common">Flagellated protozoan</name>
    <dbReference type="NCBI Taxonomy" id="75058"/>
    <lineage>
        <taxon>Eukaryota</taxon>
        <taxon>Discoba</taxon>
        <taxon>Euglenozoa</taxon>
        <taxon>Kinetoplastea</taxon>
        <taxon>Metakinetoplastina</taxon>
        <taxon>Eubodonida</taxon>
        <taxon>Bodonidae</taxon>
        <taxon>Bodo</taxon>
    </lineage>
</organism>
<feature type="coiled-coil region" evidence="1">
    <location>
        <begin position="164"/>
        <end position="217"/>
    </location>
</feature>
<feature type="region of interest" description="Disordered" evidence="2">
    <location>
        <begin position="630"/>
        <end position="653"/>
    </location>
</feature>
<dbReference type="EMBL" id="CYKH01001728">
    <property type="protein sequence ID" value="CUG89355.1"/>
    <property type="molecule type" value="Genomic_DNA"/>
</dbReference>
<keyword evidence="4" id="KW-1185">Reference proteome</keyword>
<feature type="compositionally biased region" description="Basic residues" evidence="2">
    <location>
        <begin position="631"/>
        <end position="642"/>
    </location>
</feature>
<proteinExistence type="predicted"/>
<dbReference type="Proteomes" id="UP000051952">
    <property type="component" value="Unassembled WGS sequence"/>
</dbReference>
<dbReference type="OrthoDB" id="6344460at2759"/>